<evidence type="ECO:0000256" key="3">
    <source>
        <dbReference type="ARBA" id="ARBA00022679"/>
    </source>
</evidence>
<evidence type="ECO:0000313" key="14">
    <source>
        <dbReference type="Proteomes" id="UP000630353"/>
    </source>
</evidence>
<dbReference type="Pfam" id="PF00348">
    <property type="entry name" value="polyprenyl_synt"/>
    <property type="match status" value="1"/>
</dbReference>
<comment type="catalytic activity">
    <reaction evidence="6">
        <text>5 isopentenyl diphosphate + (2E,6E)-farnesyl diphosphate = all-trans-octaprenyl diphosphate + 5 diphosphate</text>
        <dbReference type="Rhea" id="RHEA:27798"/>
        <dbReference type="ChEBI" id="CHEBI:33019"/>
        <dbReference type="ChEBI" id="CHEBI:57711"/>
        <dbReference type="ChEBI" id="CHEBI:128769"/>
        <dbReference type="ChEBI" id="CHEBI:175763"/>
        <dbReference type="EC" id="2.5.1.90"/>
    </reaction>
</comment>
<gene>
    <name evidence="13" type="ORF">GCM10017083_09130</name>
</gene>
<evidence type="ECO:0000256" key="7">
    <source>
        <dbReference type="ARBA" id="ARBA00055029"/>
    </source>
</evidence>
<dbReference type="Proteomes" id="UP000630353">
    <property type="component" value="Unassembled WGS sequence"/>
</dbReference>
<dbReference type="CDD" id="cd00685">
    <property type="entry name" value="Trans_IPPS_HT"/>
    <property type="match status" value="1"/>
</dbReference>
<keyword evidence="3 12" id="KW-0808">Transferase</keyword>
<keyword evidence="14" id="KW-1185">Reference proteome</keyword>
<name>A0A918XPV1_9PROT</name>
<dbReference type="FunFam" id="1.10.600.10:FF:000002">
    <property type="entry name" value="Octaprenyl diphosphate synthase"/>
    <property type="match status" value="1"/>
</dbReference>
<dbReference type="PANTHER" id="PTHR12001:SF69">
    <property type="entry name" value="ALL TRANS-POLYPRENYL-DIPHOSPHATE SYNTHASE PDSS1"/>
    <property type="match status" value="1"/>
</dbReference>
<evidence type="ECO:0000256" key="4">
    <source>
        <dbReference type="ARBA" id="ARBA00022723"/>
    </source>
</evidence>
<comment type="cofactor">
    <cofactor evidence="1">
        <name>Mg(2+)</name>
        <dbReference type="ChEBI" id="CHEBI:18420"/>
    </cofactor>
</comment>
<reference evidence="13" key="1">
    <citation type="journal article" date="2014" name="Int. J. Syst. Evol. Microbiol.">
        <title>Complete genome sequence of Corynebacterium casei LMG S-19264T (=DSM 44701T), isolated from a smear-ripened cheese.</title>
        <authorList>
            <consortium name="US DOE Joint Genome Institute (JGI-PGF)"/>
            <person name="Walter F."/>
            <person name="Albersmeier A."/>
            <person name="Kalinowski J."/>
            <person name="Ruckert C."/>
        </authorList>
    </citation>
    <scope>NUCLEOTIDE SEQUENCE</scope>
    <source>
        <strain evidence="13">KCTC 42651</strain>
    </source>
</reference>
<dbReference type="PROSITE" id="PS00723">
    <property type="entry name" value="POLYPRENYL_SYNTHASE_1"/>
    <property type="match status" value="1"/>
</dbReference>
<dbReference type="EC" id="2.5.1.90" evidence="8"/>
<evidence type="ECO:0000256" key="1">
    <source>
        <dbReference type="ARBA" id="ARBA00001946"/>
    </source>
</evidence>
<evidence type="ECO:0000256" key="5">
    <source>
        <dbReference type="ARBA" id="ARBA00022842"/>
    </source>
</evidence>
<dbReference type="InterPro" id="IPR008949">
    <property type="entry name" value="Isoprenoid_synthase_dom_sf"/>
</dbReference>
<evidence type="ECO:0000256" key="9">
    <source>
        <dbReference type="ARBA" id="ARBA00072473"/>
    </source>
</evidence>
<evidence type="ECO:0000256" key="12">
    <source>
        <dbReference type="RuleBase" id="RU004466"/>
    </source>
</evidence>
<evidence type="ECO:0000256" key="10">
    <source>
        <dbReference type="ARBA" id="ARBA00079637"/>
    </source>
</evidence>
<evidence type="ECO:0000256" key="8">
    <source>
        <dbReference type="ARBA" id="ARBA00066511"/>
    </source>
</evidence>
<reference evidence="13" key="2">
    <citation type="submission" date="2020-09" db="EMBL/GenBank/DDBJ databases">
        <authorList>
            <person name="Sun Q."/>
            <person name="Kim S."/>
        </authorList>
    </citation>
    <scope>NUCLEOTIDE SEQUENCE</scope>
    <source>
        <strain evidence="13">KCTC 42651</strain>
    </source>
</reference>
<comment type="function">
    <text evidence="7">Supplies octaprenyl diphosphate, the precursor for the side chain of the isoprenoid quinones ubiquinone and menaquinone.</text>
</comment>
<sequence length="315" mass="34098">MAADMEKVNRAILEHMQSPVALIPQLAGHIVASGGKRLRPMLTLATAGLCGYTGERHIGLAACVEFIHTATLLHDDVVDESDLRRGKDTANAVWGNQASVLVGDFLFSRAFQLMVGDGSLKVLKILSDASAIIAEGEVHQLVTTNDITTTEDAYLEVIRCKTAQLFAAAAQIGPVVAERPQDEELALEGFGRDLGVAFQLVDDVLDYAAEQAALGKTVGDDFREGKVTLPVILAYQAGDEAERTFWKRTIEDLDQRDGDLAEAQRLMVGHGTLEASLDRAREYAGAARAALARFPANPYRAALEELVDFCVERAY</sequence>
<comment type="caution">
    <text evidence="13">The sequence shown here is derived from an EMBL/GenBank/DDBJ whole genome shotgun (WGS) entry which is preliminary data.</text>
</comment>
<evidence type="ECO:0000313" key="13">
    <source>
        <dbReference type="EMBL" id="GHD43254.1"/>
    </source>
</evidence>
<comment type="similarity">
    <text evidence="2 12">Belongs to the FPP/GGPP synthase family.</text>
</comment>
<dbReference type="Gene3D" id="1.10.600.10">
    <property type="entry name" value="Farnesyl Diphosphate Synthase"/>
    <property type="match status" value="1"/>
</dbReference>
<keyword evidence="5" id="KW-0460">Magnesium</keyword>
<dbReference type="InterPro" id="IPR033749">
    <property type="entry name" value="Polyprenyl_synt_CS"/>
</dbReference>
<dbReference type="GO" id="GO:0046872">
    <property type="term" value="F:metal ion binding"/>
    <property type="evidence" value="ECO:0007669"/>
    <property type="project" value="UniProtKB-KW"/>
</dbReference>
<dbReference type="AlphaFoldDB" id="A0A918XPV1"/>
<proteinExistence type="inferred from homology"/>
<evidence type="ECO:0000256" key="6">
    <source>
        <dbReference type="ARBA" id="ARBA00051506"/>
    </source>
</evidence>
<dbReference type="InterPro" id="IPR000092">
    <property type="entry name" value="Polyprenyl_synt"/>
</dbReference>
<protein>
    <recommendedName>
        <fullName evidence="9">Octaprenyl diphosphate synthase</fullName>
        <ecNumber evidence="8">2.5.1.90</ecNumber>
    </recommendedName>
    <alternativeName>
        <fullName evidence="11">All-trans-octaprenyl-diphosphate synthase</fullName>
    </alternativeName>
    <alternativeName>
        <fullName evidence="10">Octaprenyl pyrophosphate synthase</fullName>
    </alternativeName>
</protein>
<dbReference type="PROSITE" id="PS00444">
    <property type="entry name" value="POLYPRENYL_SYNTHASE_2"/>
    <property type="match status" value="1"/>
</dbReference>
<dbReference type="SFLD" id="SFLDS00005">
    <property type="entry name" value="Isoprenoid_Synthase_Type_I"/>
    <property type="match status" value="1"/>
</dbReference>
<accession>A0A918XPV1</accession>
<keyword evidence="4" id="KW-0479">Metal-binding</keyword>
<evidence type="ECO:0000256" key="2">
    <source>
        <dbReference type="ARBA" id="ARBA00006706"/>
    </source>
</evidence>
<dbReference type="GO" id="GO:0106350">
    <property type="term" value="F:all-trans-octaprenyl-diphosphate synthase activity"/>
    <property type="evidence" value="ECO:0007669"/>
    <property type="project" value="UniProtKB-EC"/>
</dbReference>
<dbReference type="GO" id="GO:0008299">
    <property type="term" value="P:isoprenoid biosynthetic process"/>
    <property type="evidence" value="ECO:0007669"/>
    <property type="project" value="InterPro"/>
</dbReference>
<dbReference type="PANTHER" id="PTHR12001">
    <property type="entry name" value="GERANYLGERANYL PYROPHOSPHATE SYNTHASE"/>
    <property type="match status" value="1"/>
</dbReference>
<organism evidence="13 14">
    <name type="scientific">Thalassobaculum fulvum</name>
    <dbReference type="NCBI Taxonomy" id="1633335"/>
    <lineage>
        <taxon>Bacteria</taxon>
        <taxon>Pseudomonadati</taxon>
        <taxon>Pseudomonadota</taxon>
        <taxon>Alphaproteobacteria</taxon>
        <taxon>Rhodospirillales</taxon>
        <taxon>Thalassobaculaceae</taxon>
        <taxon>Thalassobaculum</taxon>
    </lineage>
</organism>
<dbReference type="EMBL" id="BMZS01000002">
    <property type="protein sequence ID" value="GHD43254.1"/>
    <property type="molecule type" value="Genomic_DNA"/>
</dbReference>
<dbReference type="SUPFAM" id="SSF48576">
    <property type="entry name" value="Terpenoid synthases"/>
    <property type="match status" value="1"/>
</dbReference>
<evidence type="ECO:0000256" key="11">
    <source>
        <dbReference type="ARBA" id="ARBA00083124"/>
    </source>
</evidence>